<dbReference type="Pfam" id="PF03717">
    <property type="entry name" value="PBP_dimer"/>
    <property type="match status" value="1"/>
</dbReference>
<dbReference type="InterPro" id="IPR012338">
    <property type="entry name" value="Beta-lactam/transpept-like"/>
</dbReference>
<keyword evidence="7" id="KW-0132">Cell division</keyword>
<comment type="subcellular location">
    <subcellularLocation>
        <location evidence="1">Membrane</location>
    </subcellularLocation>
</comment>
<feature type="region of interest" description="Disordered" evidence="4">
    <location>
        <begin position="665"/>
        <end position="721"/>
    </location>
</feature>
<dbReference type="GO" id="GO:0005886">
    <property type="term" value="C:plasma membrane"/>
    <property type="evidence" value="ECO:0007669"/>
    <property type="project" value="TreeGrafter"/>
</dbReference>
<dbReference type="InterPro" id="IPR005311">
    <property type="entry name" value="PBP_dimer"/>
</dbReference>
<sequence length="721" mass="79739">MPNKRKIDNRIRIKLVALFLLVILAFLILALRVIYISAANGDDYERRVRRQNQQSQESAVIPAKRGDITDRNGTLLATSEKVYNVILDCKVVNTSVKVDGVDTYPYVEPTVQALVELLGIDEDEIRKKLTDEETKESQYQKIGDLITVDQRQTFENYQDEYADIEADDLTEEEQAEKARRSKIRGVWFEDSYRRIYPLDSQACDLIGFTYTNGTADWGIEGYYSDVLNGTDGRRYSYYGAGDTLEHDIIEPEDGCNVVSTIDVNIQKIIRSKIEEFNVQMAAGDSGQAAEGASQQKGAENIGVIIMDPNNGEVLGMDSTDWYNLNTPRDLSAYYSEKEIQAMKDYEDENAQKAANGEETTDYDEATGRHTQLYALNQLWRNFCISDTFEPGSTAKPMNIAAGFETGAITDEDTFYCDGFENIGGYQIKCSVYPNAHGTETVSDALKNSCNDALMQIAQKMGAVNFQKYQKLFGFGSRTGIDLPGEAAGVLFSEDAWDDTALATSSFGQGYNVTMIQQIAAFCSVINGGYYYQPRVVSEITDSNGSVVEKIDAKLLKQVISSEVSDKLREYLGIAVEEGTGQSAKVEGYTMGGKTGTAEKVDPETGTRNKTDYLVSFIGFAPLDDPQVAIYVVVDRPHTDNQANSVYAQELAKNIMTEVLPYLGLYPDDGTENTGDASETGAQNDNLPTPEDAEEDESVQNGGNDRYSDGMTNEDTELSDGT</sequence>
<dbReference type="Pfam" id="PF00905">
    <property type="entry name" value="Transpeptidase"/>
    <property type="match status" value="1"/>
</dbReference>
<keyword evidence="7" id="KW-0131">Cell cycle</keyword>
<feature type="compositionally biased region" description="Basic and acidic residues" evidence="4">
    <location>
        <begin position="596"/>
        <end position="605"/>
    </location>
</feature>
<name>A0A9D2NAX0_9FIRM</name>
<feature type="compositionally biased region" description="Acidic residues" evidence="4">
    <location>
        <begin position="711"/>
        <end position="721"/>
    </location>
</feature>
<dbReference type="SUPFAM" id="SSF56601">
    <property type="entry name" value="beta-lactamase/transpeptidase-like"/>
    <property type="match status" value="1"/>
</dbReference>
<proteinExistence type="inferred from homology"/>
<gene>
    <name evidence="7" type="ORF">H9705_05760</name>
</gene>
<organism evidence="7 8">
    <name type="scientific">Candidatus Fusicatenibacter intestinigallinarum</name>
    <dbReference type="NCBI Taxonomy" id="2838598"/>
    <lineage>
        <taxon>Bacteria</taxon>
        <taxon>Bacillati</taxon>
        <taxon>Bacillota</taxon>
        <taxon>Clostridia</taxon>
        <taxon>Lachnospirales</taxon>
        <taxon>Lachnospiraceae</taxon>
        <taxon>Fusicatenibacter</taxon>
    </lineage>
</organism>
<evidence type="ECO:0000313" key="7">
    <source>
        <dbReference type="EMBL" id="HJC15321.1"/>
    </source>
</evidence>
<evidence type="ECO:0000256" key="1">
    <source>
        <dbReference type="ARBA" id="ARBA00004370"/>
    </source>
</evidence>
<dbReference type="Gene3D" id="3.90.1310.10">
    <property type="entry name" value="Penicillin-binding protein 2a (Domain 2)"/>
    <property type="match status" value="1"/>
</dbReference>
<evidence type="ECO:0000256" key="2">
    <source>
        <dbReference type="ARBA" id="ARBA00007171"/>
    </source>
</evidence>
<feature type="domain" description="Penicillin-binding protein transpeptidase" evidence="5">
    <location>
        <begin position="302"/>
        <end position="655"/>
    </location>
</feature>
<dbReference type="PANTHER" id="PTHR30627">
    <property type="entry name" value="PEPTIDOGLYCAN D,D-TRANSPEPTIDASE"/>
    <property type="match status" value="1"/>
</dbReference>
<evidence type="ECO:0000259" key="5">
    <source>
        <dbReference type="Pfam" id="PF00905"/>
    </source>
</evidence>
<evidence type="ECO:0000256" key="3">
    <source>
        <dbReference type="ARBA" id="ARBA00023136"/>
    </source>
</evidence>
<dbReference type="GO" id="GO:0071555">
    <property type="term" value="P:cell wall organization"/>
    <property type="evidence" value="ECO:0007669"/>
    <property type="project" value="TreeGrafter"/>
</dbReference>
<dbReference type="AlphaFoldDB" id="A0A9D2NAX0"/>
<feature type="region of interest" description="Disordered" evidence="4">
    <location>
        <begin position="586"/>
        <end position="605"/>
    </location>
</feature>
<reference evidence="7" key="2">
    <citation type="submission" date="2021-04" db="EMBL/GenBank/DDBJ databases">
        <authorList>
            <person name="Gilroy R."/>
        </authorList>
    </citation>
    <scope>NUCLEOTIDE SEQUENCE</scope>
    <source>
        <strain evidence="7">CHK185-5351</strain>
    </source>
</reference>
<evidence type="ECO:0000259" key="6">
    <source>
        <dbReference type="Pfam" id="PF03717"/>
    </source>
</evidence>
<dbReference type="SUPFAM" id="SSF56519">
    <property type="entry name" value="Penicillin binding protein dimerisation domain"/>
    <property type="match status" value="1"/>
</dbReference>
<dbReference type="GO" id="GO:0051301">
    <property type="term" value="P:cell division"/>
    <property type="evidence" value="ECO:0007669"/>
    <property type="project" value="UniProtKB-KW"/>
</dbReference>
<comment type="similarity">
    <text evidence="2">Belongs to the transpeptidase family.</text>
</comment>
<accession>A0A9D2NAX0</accession>
<protein>
    <submittedName>
        <fullName evidence="7">Cell division protein FtsI</fullName>
    </submittedName>
</protein>
<feature type="domain" description="Penicillin-binding protein dimerisation" evidence="6">
    <location>
        <begin position="61"/>
        <end position="212"/>
    </location>
</feature>
<dbReference type="Gene3D" id="3.40.710.10">
    <property type="entry name" value="DD-peptidase/beta-lactamase superfamily"/>
    <property type="match status" value="1"/>
</dbReference>
<dbReference type="GO" id="GO:0008658">
    <property type="term" value="F:penicillin binding"/>
    <property type="evidence" value="ECO:0007669"/>
    <property type="project" value="InterPro"/>
</dbReference>
<dbReference type="PANTHER" id="PTHR30627:SF1">
    <property type="entry name" value="PEPTIDOGLYCAN D,D-TRANSPEPTIDASE FTSI"/>
    <property type="match status" value="1"/>
</dbReference>
<dbReference type="Proteomes" id="UP000823849">
    <property type="component" value="Unassembled WGS sequence"/>
</dbReference>
<reference evidence="7" key="1">
    <citation type="journal article" date="2021" name="PeerJ">
        <title>Extensive microbial diversity within the chicken gut microbiome revealed by metagenomics and culture.</title>
        <authorList>
            <person name="Gilroy R."/>
            <person name="Ravi A."/>
            <person name="Getino M."/>
            <person name="Pursley I."/>
            <person name="Horton D.L."/>
            <person name="Alikhan N.F."/>
            <person name="Baker D."/>
            <person name="Gharbi K."/>
            <person name="Hall N."/>
            <person name="Watson M."/>
            <person name="Adriaenssens E.M."/>
            <person name="Foster-Nyarko E."/>
            <person name="Jarju S."/>
            <person name="Secka A."/>
            <person name="Antonio M."/>
            <person name="Oren A."/>
            <person name="Chaudhuri R.R."/>
            <person name="La Ragione R."/>
            <person name="Hildebrand F."/>
            <person name="Pallen M.J."/>
        </authorList>
    </citation>
    <scope>NUCLEOTIDE SEQUENCE</scope>
    <source>
        <strain evidence="7">CHK185-5351</strain>
    </source>
</reference>
<dbReference type="InterPro" id="IPR036138">
    <property type="entry name" value="PBP_dimer_sf"/>
</dbReference>
<feature type="compositionally biased region" description="Polar residues" evidence="4">
    <location>
        <begin position="671"/>
        <end position="686"/>
    </location>
</feature>
<dbReference type="InterPro" id="IPR050515">
    <property type="entry name" value="Beta-lactam/transpept"/>
</dbReference>
<comment type="caution">
    <text evidence="7">The sequence shown here is derived from an EMBL/GenBank/DDBJ whole genome shotgun (WGS) entry which is preliminary data.</text>
</comment>
<evidence type="ECO:0000313" key="8">
    <source>
        <dbReference type="Proteomes" id="UP000823849"/>
    </source>
</evidence>
<evidence type="ECO:0000256" key="4">
    <source>
        <dbReference type="SAM" id="MobiDB-lite"/>
    </source>
</evidence>
<dbReference type="EMBL" id="DWWU01000022">
    <property type="protein sequence ID" value="HJC15321.1"/>
    <property type="molecule type" value="Genomic_DNA"/>
</dbReference>
<dbReference type="InterPro" id="IPR001460">
    <property type="entry name" value="PCN-bd_Tpept"/>
</dbReference>
<keyword evidence="3" id="KW-0472">Membrane</keyword>